<comment type="subcellular location">
    <subcellularLocation>
        <location evidence="1">Membrane</location>
        <topology evidence="1">Multi-pass membrane protein</topology>
    </subcellularLocation>
</comment>
<dbReference type="AlphaFoldDB" id="A0A1E3HQU3"/>
<sequence length="259" mass="28381">MHIALSLFGLNGALASVTGFLTHKDKLKRLDIVGCFLMLSSIILLILGITLGDSRGWKTAGFLVPFLLCWAIFVRFFFWEAKCSDGYALIPSSFWKIPNMTLLIVFAIGIYPWWAVSQHPLMERFISFYGESSIIAAVRFLPQGISAIITAFAVPPLLQRLGSPRIPLAGGIYWKFFFTSFVIGSGFGMLSFIAANITVMTSVTPETSGVAGGRAYFKYLSRLALPWVSPSKPDSSPSNREVLQLGPTYRLLSGSSSDG</sequence>
<feature type="transmembrane region" description="Helical" evidence="6">
    <location>
        <begin position="31"/>
        <end position="52"/>
    </location>
</feature>
<dbReference type="SUPFAM" id="SSF103473">
    <property type="entry name" value="MFS general substrate transporter"/>
    <property type="match status" value="1"/>
</dbReference>
<evidence type="ECO:0000256" key="6">
    <source>
        <dbReference type="SAM" id="Phobius"/>
    </source>
</evidence>
<keyword evidence="2" id="KW-0813">Transport</keyword>
<dbReference type="PANTHER" id="PTHR42718:SF9">
    <property type="entry name" value="MAJOR FACILITATOR SUPERFAMILY MULTIDRUG TRANSPORTER MFSC"/>
    <property type="match status" value="1"/>
</dbReference>
<keyword evidence="8" id="KW-1185">Reference proteome</keyword>
<feature type="transmembrane region" description="Helical" evidence="6">
    <location>
        <begin position="59"/>
        <end position="77"/>
    </location>
</feature>
<reference evidence="7 8" key="1">
    <citation type="submission" date="2016-06" db="EMBL/GenBank/DDBJ databases">
        <title>Evolution of pathogenesis and genome organization in the Tremellales.</title>
        <authorList>
            <person name="Cuomo C."/>
            <person name="Litvintseva A."/>
            <person name="Heitman J."/>
            <person name="Chen Y."/>
            <person name="Sun S."/>
            <person name="Springer D."/>
            <person name="Dromer F."/>
            <person name="Young S."/>
            <person name="Zeng Q."/>
            <person name="Chapman S."/>
            <person name="Gujja S."/>
            <person name="Saif S."/>
            <person name="Birren B."/>
        </authorList>
    </citation>
    <scope>NUCLEOTIDE SEQUENCE [LARGE SCALE GENOMIC DNA]</scope>
    <source>
        <strain evidence="7 8">CBS 7118</strain>
    </source>
</reference>
<feature type="transmembrane region" description="Helical" evidence="6">
    <location>
        <begin position="172"/>
        <end position="195"/>
    </location>
</feature>
<feature type="transmembrane region" description="Helical" evidence="6">
    <location>
        <begin position="97"/>
        <end position="116"/>
    </location>
</feature>
<keyword evidence="5 6" id="KW-0472">Membrane</keyword>
<proteinExistence type="predicted"/>
<evidence type="ECO:0000256" key="2">
    <source>
        <dbReference type="ARBA" id="ARBA00022448"/>
    </source>
</evidence>
<dbReference type="Proteomes" id="UP000094819">
    <property type="component" value="Unassembled WGS sequence"/>
</dbReference>
<dbReference type="EMBL" id="AWGH01000049">
    <property type="protein sequence ID" value="ODN78086.1"/>
    <property type="molecule type" value="Genomic_DNA"/>
</dbReference>
<dbReference type="RefSeq" id="XP_019028039.1">
    <property type="nucleotide sequence ID" value="XM_019179978.1"/>
</dbReference>
<evidence type="ECO:0000256" key="1">
    <source>
        <dbReference type="ARBA" id="ARBA00004141"/>
    </source>
</evidence>
<organism evidence="7 8">
    <name type="scientific">Cryptococcus wingfieldii CBS 7118</name>
    <dbReference type="NCBI Taxonomy" id="1295528"/>
    <lineage>
        <taxon>Eukaryota</taxon>
        <taxon>Fungi</taxon>
        <taxon>Dikarya</taxon>
        <taxon>Basidiomycota</taxon>
        <taxon>Agaricomycotina</taxon>
        <taxon>Tremellomycetes</taxon>
        <taxon>Tremellales</taxon>
        <taxon>Cryptococcaceae</taxon>
        <taxon>Cryptococcus</taxon>
    </lineage>
</organism>
<accession>A0A1E3HQU3</accession>
<comment type="caution">
    <text evidence="7">The sequence shown here is derived from an EMBL/GenBank/DDBJ whole genome shotgun (WGS) entry which is preliminary data.</text>
</comment>
<evidence type="ECO:0000256" key="3">
    <source>
        <dbReference type="ARBA" id="ARBA00022692"/>
    </source>
</evidence>
<dbReference type="GeneID" id="30197216"/>
<dbReference type="PANTHER" id="PTHR42718">
    <property type="entry name" value="MAJOR FACILITATOR SUPERFAMILY MULTIDRUG TRANSPORTER MFSC"/>
    <property type="match status" value="1"/>
</dbReference>
<evidence type="ECO:0008006" key="9">
    <source>
        <dbReference type="Google" id="ProtNLM"/>
    </source>
</evidence>
<dbReference type="InterPro" id="IPR036259">
    <property type="entry name" value="MFS_trans_sf"/>
</dbReference>
<dbReference type="GO" id="GO:0016020">
    <property type="term" value="C:membrane"/>
    <property type="evidence" value="ECO:0007669"/>
    <property type="project" value="UniProtKB-SubCell"/>
</dbReference>
<keyword evidence="3 6" id="KW-0812">Transmembrane</keyword>
<evidence type="ECO:0000256" key="5">
    <source>
        <dbReference type="ARBA" id="ARBA00023136"/>
    </source>
</evidence>
<gene>
    <name evidence="7" type="ORF">L198_08005</name>
</gene>
<keyword evidence="4 6" id="KW-1133">Transmembrane helix</keyword>
<feature type="transmembrane region" description="Helical" evidence="6">
    <location>
        <begin position="128"/>
        <end position="152"/>
    </location>
</feature>
<name>A0A1E3HQU3_9TREE</name>
<protein>
    <recommendedName>
        <fullName evidence="9">Major facilitator superfamily (MFS) profile domain-containing protein</fullName>
    </recommendedName>
</protein>
<dbReference type="OrthoDB" id="440755at2759"/>
<evidence type="ECO:0000313" key="7">
    <source>
        <dbReference type="EMBL" id="ODN78086.1"/>
    </source>
</evidence>
<evidence type="ECO:0000313" key="8">
    <source>
        <dbReference type="Proteomes" id="UP000094819"/>
    </source>
</evidence>
<evidence type="ECO:0000256" key="4">
    <source>
        <dbReference type="ARBA" id="ARBA00022989"/>
    </source>
</evidence>